<evidence type="ECO:0000313" key="18">
    <source>
        <dbReference type="EMBL" id="KQB54448.1"/>
    </source>
</evidence>
<dbReference type="GO" id="GO:0005886">
    <property type="term" value="C:plasma membrane"/>
    <property type="evidence" value="ECO:0007669"/>
    <property type="project" value="UniProtKB-SubCell"/>
</dbReference>
<dbReference type="EMBL" id="LLWH01000079">
    <property type="protein sequence ID" value="KQB54448.1"/>
    <property type="molecule type" value="Genomic_DNA"/>
</dbReference>
<evidence type="ECO:0000256" key="11">
    <source>
        <dbReference type="ARBA" id="ARBA00023136"/>
    </source>
</evidence>
<keyword evidence="10" id="KW-0560">Oxidoreductase</keyword>
<evidence type="ECO:0000256" key="17">
    <source>
        <dbReference type="SAM" id="Phobius"/>
    </source>
</evidence>
<evidence type="ECO:0000256" key="7">
    <source>
        <dbReference type="ARBA" id="ARBA00022692"/>
    </source>
</evidence>
<evidence type="ECO:0000256" key="1">
    <source>
        <dbReference type="ARBA" id="ARBA00004651"/>
    </source>
</evidence>
<comment type="similarity">
    <text evidence="2">Belongs to the cytochrome c oxidase bacterial subunit 4 family.</text>
</comment>
<name>A0A0Q0XV44_9PSED</name>
<keyword evidence="6" id="KW-1003">Cell membrane</keyword>
<comment type="subcellular location">
    <subcellularLocation>
        <location evidence="1">Cell membrane</location>
        <topology evidence="1">Multi-pass membrane protein</topology>
    </subcellularLocation>
</comment>
<evidence type="ECO:0000256" key="3">
    <source>
        <dbReference type="ARBA" id="ARBA00011700"/>
    </source>
</evidence>
<accession>A0A0Q0XV44</accession>
<dbReference type="Proteomes" id="UP000050342">
    <property type="component" value="Unassembled WGS sequence"/>
</dbReference>
<gene>
    <name evidence="18" type="ORF">AQS70_07515</name>
</gene>
<dbReference type="GO" id="GO:0019646">
    <property type="term" value="P:aerobic electron transport chain"/>
    <property type="evidence" value="ECO:0007669"/>
    <property type="project" value="TreeGrafter"/>
</dbReference>
<feature type="transmembrane region" description="Helical" evidence="17">
    <location>
        <begin position="50"/>
        <end position="70"/>
    </location>
</feature>
<feature type="transmembrane region" description="Helical" evidence="17">
    <location>
        <begin position="82"/>
        <end position="104"/>
    </location>
</feature>
<keyword evidence="19" id="KW-1185">Reference proteome</keyword>
<keyword evidence="5" id="KW-0813">Transport</keyword>
<evidence type="ECO:0000313" key="19">
    <source>
        <dbReference type="Proteomes" id="UP000050342"/>
    </source>
</evidence>
<evidence type="ECO:0000256" key="5">
    <source>
        <dbReference type="ARBA" id="ARBA00022448"/>
    </source>
</evidence>
<dbReference type="AlphaFoldDB" id="A0A0Q0XV44"/>
<dbReference type="InterPro" id="IPR050968">
    <property type="entry name" value="Cytochrome_c_oxidase_bac_sub4"/>
</dbReference>
<dbReference type="PANTHER" id="PTHR36835:SF1">
    <property type="entry name" value="CYTOCHROME BO(3) UBIQUINOL OXIDASE SUBUNIT 4"/>
    <property type="match status" value="1"/>
</dbReference>
<dbReference type="GO" id="GO:0015078">
    <property type="term" value="F:proton transmembrane transporter activity"/>
    <property type="evidence" value="ECO:0007669"/>
    <property type="project" value="TreeGrafter"/>
</dbReference>
<dbReference type="Pfam" id="PF03626">
    <property type="entry name" value="COX4_pro"/>
    <property type="match status" value="1"/>
</dbReference>
<evidence type="ECO:0000256" key="15">
    <source>
        <dbReference type="ARBA" id="ARBA00031887"/>
    </source>
</evidence>
<dbReference type="GO" id="GO:0015990">
    <property type="term" value="P:electron transport coupled proton transport"/>
    <property type="evidence" value="ECO:0007669"/>
    <property type="project" value="InterPro"/>
</dbReference>
<dbReference type="InterPro" id="IPR014210">
    <property type="entry name" value="Cyt_o_ubiqinol_oxidase_su4"/>
</dbReference>
<evidence type="ECO:0000256" key="13">
    <source>
        <dbReference type="ARBA" id="ARBA00030071"/>
    </source>
</evidence>
<evidence type="ECO:0000256" key="14">
    <source>
        <dbReference type="ARBA" id="ARBA00030211"/>
    </source>
</evidence>
<dbReference type="RefSeq" id="WP_055102165.1">
    <property type="nucleotide sequence ID" value="NZ_LLWH01000079.1"/>
</dbReference>
<evidence type="ECO:0000256" key="10">
    <source>
        <dbReference type="ARBA" id="ARBA00023002"/>
    </source>
</evidence>
<protein>
    <recommendedName>
        <fullName evidence="4">Cytochrome bo(3) ubiquinol oxidase subunit 4</fullName>
    </recommendedName>
    <alternativeName>
        <fullName evidence="16">Cytochrome o ubiquinol oxidase subunit 4</fullName>
    </alternativeName>
    <alternativeName>
        <fullName evidence="13">Oxidase bo(3) subunit 4</fullName>
    </alternativeName>
    <alternativeName>
        <fullName evidence="14">Ubiquinol oxidase polypeptide IV</fullName>
    </alternativeName>
    <alternativeName>
        <fullName evidence="15">Ubiquinol oxidase subunit 4</fullName>
    </alternativeName>
</protein>
<dbReference type="STRING" id="1563157.AQS70_07515"/>
<reference evidence="18 19" key="1">
    <citation type="submission" date="2015-10" db="EMBL/GenBank/DDBJ databases">
        <title>Pseudomonas helleri sp. nov. and Pseudomonas weihenstephanensis sp. nov., isolated from raw cows milk.</title>
        <authorList>
            <person name="Von Neubeck M."/>
            <person name="Huptas C."/>
            <person name="Wenning M."/>
            <person name="Scherer S."/>
        </authorList>
    </citation>
    <scope>NUCLEOTIDE SEQUENCE [LARGE SCALE GENOMIC DNA]</scope>
    <source>
        <strain evidence="18 19">BSTT44</strain>
    </source>
</reference>
<proteinExistence type="inferred from homology"/>
<keyword evidence="11 17" id="KW-0472">Membrane</keyword>
<dbReference type="GO" id="GO:0009486">
    <property type="term" value="F:cytochrome bo3 ubiquinol oxidase activity"/>
    <property type="evidence" value="ECO:0007669"/>
    <property type="project" value="InterPro"/>
</dbReference>
<evidence type="ECO:0000256" key="6">
    <source>
        <dbReference type="ARBA" id="ARBA00022475"/>
    </source>
</evidence>
<evidence type="ECO:0000256" key="16">
    <source>
        <dbReference type="ARBA" id="ARBA00032185"/>
    </source>
</evidence>
<dbReference type="NCBIfam" id="TIGR02847">
    <property type="entry name" value="CyoD"/>
    <property type="match status" value="1"/>
</dbReference>
<comment type="caution">
    <text evidence="18">The sequence shown here is derived from an EMBL/GenBank/DDBJ whole genome shotgun (WGS) entry which is preliminary data.</text>
</comment>
<keyword evidence="9 17" id="KW-1133">Transmembrane helix</keyword>
<evidence type="ECO:0000256" key="9">
    <source>
        <dbReference type="ARBA" id="ARBA00022989"/>
    </source>
</evidence>
<keyword evidence="7 17" id="KW-0812">Transmembrane</keyword>
<dbReference type="GO" id="GO:0009319">
    <property type="term" value="C:cytochrome o ubiquinol oxidase complex"/>
    <property type="evidence" value="ECO:0007669"/>
    <property type="project" value="TreeGrafter"/>
</dbReference>
<dbReference type="InterPro" id="IPR005171">
    <property type="entry name" value="Cyt_c_oxidase_su4_prok"/>
</dbReference>
<comment type="subunit">
    <text evidence="3">Heterooctamer of two A chains, two B chains, two C chains and two D chains.</text>
</comment>
<evidence type="ECO:0000256" key="12">
    <source>
        <dbReference type="ARBA" id="ARBA00025694"/>
    </source>
</evidence>
<sequence length="111" mass="12364">MNPESSSNSNLQGQSSNEHRSYFIGLLLALVLTLIAFGLVWLKLVTGTQALAVLGALALVQVVVHLRFFLHIDLGKSHRDDLMLILFTSLILLLIVAGTIWILWDQHARMM</sequence>
<comment type="function">
    <text evidence="12">Cytochrome bo(3) ubiquinol terminal oxidase is the component of the aerobic respiratory chain of E.coli that predominates when cells are grown at high aeration. Has proton pump activity across the membrane in addition to electron transfer, pumping 2 protons/electron.</text>
</comment>
<evidence type="ECO:0000256" key="8">
    <source>
        <dbReference type="ARBA" id="ARBA00022982"/>
    </source>
</evidence>
<keyword evidence="8" id="KW-0249">Electron transport</keyword>
<evidence type="ECO:0000256" key="2">
    <source>
        <dbReference type="ARBA" id="ARBA00008079"/>
    </source>
</evidence>
<feature type="transmembrane region" description="Helical" evidence="17">
    <location>
        <begin position="21"/>
        <end position="44"/>
    </location>
</feature>
<organism evidence="18 19">
    <name type="scientific">Pseudomonas endophytica</name>
    <dbReference type="NCBI Taxonomy" id="1563157"/>
    <lineage>
        <taxon>Bacteria</taxon>
        <taxon>Pseudomonadati</taxon>
        <taxon>Pseudomonadota</taxon>
        <taxon>Gammaproteobacteria</taxon>
        <taxon>Pseudomonadales</taxon>
        <taxon>Pseudomonadaceae</taxon>
        <taxon>Pseudomonas</taxon>
    </lineage>
</organism>
<dbReference type="PANTHER" id="PTHR36835">
    <property type="entry name" value="CYTOCHROME BO(3) UBIQUINOL OXIDASE SUBUNIT 4"/>
    <property type="match status" value="1"/>
</dbReference>
<evidence type="ECO:0000256" key="4">
    <source>
        <dbReference type="ARBA" id="ARBA00014689"/>
    </source>
</evidence>